<dbReference type="GO" id="GO:0005524">
    <property type="term" value="F:ATP binding"/>
    <property type="evidence" value="ECO:0007669"/>
    <property type="project" value="UniProtKB-UniRule"/>
</dbReference>
<evidence type="ECO:0000256" key="7">
    <source>
        <dbReference type="ARBA" id="ARBA00022984"/>
    </source>
</evidence>
<dbReference type="GO" id="GO:0008360">
    <property type="term" value="P:regulation of cell shape"/>
    <property type="evidence" value="ECO:0007669"/>
    <property type="project" value="UniProtKB-KW"/>
</dbReference>
<dbReference type="SUPFAM" id="SSF53244">
    <property type="entry name" value="MurD-like peptide ligases, peptide-binding domain"/>
    <property type="match status" value="1"/>
</dbReference>
<dbReference type="InterPro" id="IPR051046">
    <property type="entry name" value="MurCDEF_CellWall_CoF430Synth"/>
</dbReference>
<keyword evidence="2 10" id="KW-0436">Ligase</keyword>
<dbReference type="GO" id="GO:0005737">
    <property type="term" value="C:cytoplasm"/>
    <property type="evidence" value="ECO:0007669"/>
    <property type="project" value="UniProtKB-SubCell"/>
</dbReference>
<evidence type="ECO:0000259" key="13">
    <source>
        <dbReference type="Pfam" id="PF02875"/>
    </source>
</evidence>
<feature type="domain" description="Mur ligase N-terminal catalytic" evidence="12">
    <location>
        <begin position="27"/>
        <end position="101"/>
    </location>
</feature>
<evidence type="ECO:0000259" key="14">
    <source>
        <dbReference type="Pfam" id="PF08245"/>
    </source>
</evidence>
<dbReference type="AlphaFoldDB" id="A0A1D8GCJ8"/>
<evidence type="ECO:0000259" key="12">
    <source>
        <dbReference type="Pfam" id="PF01225"/>
    </source>
</evidence>
<comment type="function">
    <text evidence="10 11">Involved in cell wall formation. Catalyzes the final step in the synthesis of UDP-N-acetylmuramoyl-pentapeptide, the precursor of murein.</text>
</comment>
<keyword evidence="7 10" id="KW-0573">Peptidoglycan synthesis</keyword>
<comment type="subcellular location">
    <subcellularLocation>
        <location evidence="10 11">Cytoplasm</location>
    </subcellularLocation>
</comment>
<keyword evidence="8 10" id="KW-0131">Cell cycle</keyword>
<evidence type="ECO:0000256" key="1">
    <source>
        <dbReference type="ARBA" id="ARBA00022490"/>
    </source>
</evidence>
<dbReference type="Proteomes" id="UP000095743">
    <property type="component" value="Chromosome"/>
</dbReference>
<evidence type="ECO:0000256" key="4">
    <source>
        <dbReference type="ARBA" id="ARBA00022741"/>
    </source>
</evidence>
<evidence type="ECO:0000313" key="16">
    <source>
        <dbReference type="Proteomes" id="UP000095743"/>
    </source>
</evidence>
<dbReference type="NCBIfam" id="TIGR01143">
    <property type="entry name" value="murF"/>
    <property type="match status" value="1"/>
</dbReference>
<evidence type="ECO:0000256" key="9">
    <source>
        <dbReference type="ARBA" id="ARBA00023316"/>
    </source>
</evidence>
<accession>A0A1D8GCJ8</accession>
<keyword evidence="3 10" id="KW-0132">Cell division</keyword>
<feature type="binding site" evidence="10">
    <location>
        <begin position="113"/>
        <end position="119"/>
    </location>
    <ligand>
        <name>ATP</name>
        <dbReference type="ChEBI" id="CHEBI:30616"/>
    </ligand>
</feature>
<dbReference type="InterPro" id="IPR036565">
    <property type="entry name" value="Mur-like_cat_sf"/>
</dbReference>
<dbReference type="GO" id="GO:0008766">
    <property type="term" value="F:UDP-N-acetylmuramoylalanyl-D-glutamyl-2,6-diaminopimelate-D-alanyl-D-alanine ligase activity"/>
    <property type="evidence" value="ECO:0007669"/>
    <property type="project" value="RHEA"/>
</dbReference>
<dbReference type="GO" id="GO:0009252">
    <property type="term" value="P:peptidoglycan biosynthetic process"/>
    <property type="evidence" value="ECO:0007669"/>
    <property type="project" value="UniProtKB-UniRule"/>
</dbReference>
<sequence>MIQRTLREVEKMAGGFGLKKEYEEILIKGVSTDSRTITANQLFIPIKGVHFDGHKFIEKAVRDGAAAALWNKDTPLPEMDFPIIFVEDTLTAIQKLAKEYRMQLPMKVIGITGSNGKTSTKDILAGLLKTKYKTHKTFGNLNNHLGVPLTILEIAEGTEMAVIEMGMSELGEIELLTSIALPDAAIITNIGEAHLTTLKTKENIYQAKLEILRGLKEHGLFVYFGDDGILKGKIEDMNLDQKITTFGQDSSNNYRPAITEIREDGISFKLNGMDHHTFLLPMLGKHQMYNAVAAIAVARYFNVSFDLIKEGLLEVDATGMRNELIHTPKYTILNDSYKSNPTSLRAALETLYGLKDYQQKIAVLGDMEGIGEEEVAFHKEIGAQIDPNQIDYLFTIGPLASYIAKMAAPRFPQNKVVSCKNKKHLIVQIVKVLQKGSIILVKASRGFELEEVVDALRKEGENTKETKKYA</sequence>
<evidence type="ECO:0000256" key="6">
    <source>
        <dbReference type="ARBA" id="ARBA00022960"/>
    </source>
</evidence>
<keyword evidence="4 10" id="KW-0547">Nucleotide-binding</keyword>
<keyword evidence="6 10" id="KW-0133">Cell shape</keyword>
<dbReference type="RefSeq" id="WP_069974210.1">
    <property type="nucleotide sequence ID" value="NZ_CP017269.1"/>
</dbReference>
<protein>
    <recommendedName>
        <fullName evidence="10 11">UDP-N-acetylmuramoyl-tripeptide--D-alanyl-D-alanine ligase</fullName>
        <ecNumber evidence="10 11">6.3.2.10</ecNumber>
    </recommendedName>
    <alternativeName>
        <fullName evidence="10">D-alanyl-D-alanine-adding enzyme</fullName>
    </alternativeName>
</protein>
<dbReference type="HAMAP" id="MF_02019">
    <property type="entry name" value="MurF"/>
    <property type="match status" value="1"/>
</dbReference>
<dbReference type="InterPro" id="IPR035911">
    <property type="entry name" value="MurE/MurF_N"/>
</dbReference>
<organism evidence="15 16">
    <name type="scientific">Geosporobacter ferrireducens</name>
    <dbReference type="NCBI Taxonomy" id="1424294"/>
    <lineage>
        <taxon>Bacteria</taxon>
        <taxon>Bacillati</taxon>
        <taxon>Bacillota</taxon>
        <taxon>Clostridia</taxon>
        <taxon>Peptostreptococcales</taxon>
        <taxon>Thermotaleaceae</taxon>
        <taxon>Geosporobacter</taxon>
    </lineage>
</organism>
<dbReference type="OrthoDB" id="9801978at2"/>
<dbReference type="GO" id="GO:0047480">
    <property type="term" value="F:UDP-N-acetylmuramoyl-tripeptide-D-alanyl-D-alanine ligase activity"/>
    <property type="evidence" value="ECO:0007669"/>
    <property type="project" value="UniProtKB-UniRule"/>
</dbReference>
<keyword evidence="1 10" id="KW-0963">Cytoplasm</keyword>
<reference evidence="15 16" key="1">
    <citation type="submission" date="2016-09" db="EMBL/GenBank/DDBJ databases">
        <title>Genomic analysis reveals versatility of anaerobic energy metabolism of Geosporobacter ferrireducens IRF9 of phylum Firmicutes.</title>
        <authorList>
            <person name="Kim S.-J."/>
        </authorList>
    </citation>
    <scope>NUCLEOTIDE SEQUENCE [LARGE SCALE GENOMIC DNA]</scope>
    <source>
        <strain evidence="15 16">IRF9</strain>
    </source>
</reference>
<evidence type="ECO:0000313" key="15">
    <source>
        <dbReference type="EMBL" id="AOT68634.1"/>
    </source>
</evidence>
<dbReference type="Gene3D" id="3.40.1190.10">
    <property type="entry name" value="Mur-like, catalytic domain"/>
    <property type="match status" value="1"/>
</dbReference>
<evidence type="ECO:0000256" key="5">
    <source>
        <dbReference type="ARBA" id="ARBA00022840"/>
    </source>
</evidence>
<dbReference type="PANTHER" id="PTHR43024:SF1">
    <property type="entry name" value="UDP-N-ACETYLMURAMOYL-TRIPEPTIDE--D-ALANYL-D-ALANINE LIGASE"/>
    <property type="match status" value="1"/>
</dbReference>
<dbReference type="SUPFAM" id="SSF53623">
    <property type="entry name" value="MurD-like peptide ligases, catalytic domain"/>
    <property type="match status" value="1"/>
</dbReference>
<feature type="domain" description="Mur ligase central" evidence="14">
    <location>
        <begin position="111"/>
        <end position="298"/>
    </location>
</feature>
<name>A0A1D8GCJ8_9FIRM</name>
<evidence type="ECO:0000256" key="2">
    <source>
        <dbReference type="ARBA" id="ARBA00022598"/>
    </source>
</evidence>
<dbReference type="InterPro" id="IPR005863">
    <property type="entry name" value="UDP-N-AcMur_synth"/>
</dbReference>
<evidence type="ECO:0000256" key="3">
    <source>
        <dbReference type="ARBA" id="ARBA00022618"/>
    </source>
</evidence>
<dbReference type="UniPathway" id="UPA00219"/>
<dbReference type="InterPro" id="IPR036615">
    <property type="entry name" value="Mur_ligase_C_dom_sf"/>
</dbReference>
<feature type="domain" description="Mur ligase C-terminal" evidence="13">
    <location>
        <begin position="321"/>
        <end position="445"/>
    </location>
</feature>
<comment type="catalytic activity">
    <reaction evidence="10 11">
        <text>D-alanyl-D-alanine + UDP-N-acetyl-alpha-D-muramoyl-L-alanyl-gamma-D-glutamyl-meso-2,6-diaminopimelate + ATP = UDP-N-acetyl-alpha-D-muramoyl-L-alanyl-gamma-D-glutamyl-meso-2,6-diaminopimeloyl-D-alanyl-D-alanine + ADP + phosphate + H(+)</text>
        <dbReference type="Rhea" id="RHEA:28374"/>
        <dbReference type="ChEBI" id="CHEBI:15378"/>
        <dbReference type="ChEBI" id="CHEBI:30616"/>
        <dbReference type="ChEBI" id="CHEBI:43474"/>
        <dbReference type="ChEBI" id="CHEBI:57822"/>
        <dbReference type="ChEBI" id="CHEBI:61386"/>
        <dbReference type="ChEBI" id="CHEBI:83905"/>
        <dbReference type="ChEBI" id="CHEBI:456216"/>
        <dbReference type="EC" id="6.3.2.10"/>
    </reaction>
</comment>
<dbReference type="EC" id="6.3.2.10" evidence="10 11"/>
<keyword evidence="5 10" id="KW-0067">ATP-binding</keyword>
<dbReference type="GO" id="GO:0051301">
    <property type="term" value="P:cell division"/>
    <property type="evidence" value="ECO:0007669"/>
    <property type="project" value="UniProtKB-KW"/>
</dbReference>
<evidence type="ECO:0000256" key="10">
    <source>
        <dbReference type="HAMAP-Rule" id="MF_02019"/>
    </source>
</evidence>
<dbReference type="SUPFAM" id="SSF63418">
    <property type="entry name" value="MurE/MurF N-terminal domain"/>
    <property type="match status" value="1"/>
</dbReference>
<dbReference type="GO" id="GO:0071555">
    <property type="term" value="P:cell wall organization"/>
    <property type="evidence" value="ECO:0007669"/>
    <property type="project" value="UniProtKB-KW"/>
</dbReference>
<dbReference type="InterPro" id="IPR000713">
    <property type="entry name" value="Mur_ligase_N"/>
</dbReference>
<dbReference type="PANTHER" id="PTHR43024">
    <property type="entry name" value="UDP-N-ACETYLMURAMOYL-TRIPEPTIDE--D-ALANYL-D-ALANINE LIGASE"/>
    <property type="match status" value="1"/>
</dbReference>
<keyword evidence="16" id="KW-1185">Reference proteome</keyword>
<comment type="pathway">
    <text evidence="10 11">Cell wall biogenesis; peptidoglycan biosynthesis.</text>
</comment>
<dbReference type="KEGG" id="gfe:Gferi_02885"/>
<dbReference type="Gene3D" id="3.40.1390.10">
    <property type="entry name" value="MurE/MurF, N-terminal domain"/>
    <property type="match status" value="1"/>
</dbReference>
<dbReference type="InterPro" id="IPR004101">
    <property type="entry name" value="Mur_ligase_C"/>
</dbReference>
<dbReference type="STRING" id="1424294.Gferi_02885"/>
<dbReference type="Pfam" id="PF08245">
    <property type="entry name" value="Mur_ligase_M"/>
    <property type="match status" value="1"/>
</dbReference>
<evidence type="ECO:0000256" key="8">
    <source>
        <dbReference type="ARBA" id="ARBA00023306"/>
    </source>
</evidence>
<keyword evidence="9 10" id="KW-0961">Cell wall biogenesis/degradation</keyword>
<comment type="similarity">
    <text evidence="10">Belongs to the MurCDEF family. MurF subfamily.</text>
</comment>
<evidence type="ECO:0000256" key="11">
    <source>
        <dbReference type="RuleBase" id="RU004136"/>
    </source>
</evidence>
<proteinExistence type="inferred from homology"/>
<dbReference type="Gene3D" id="3.90.190.20">
    <property type="entry name" value="Mur ligase, C-terminal domain"/>
    <property type="match status" value="1"/>
</dbReference>
<gene>
    <name evidence="10" type="primary">murF</name>
    <name evidence="15" type="ORF">Gferi_02885</name>
</gene>
<dbReference type="InterPro" id="IPR013221">
    <property type="entry name" value="Mur_ligase_cen"/>
</dbReference>
<dbReference type="Pfam" id="PF01225">
    <property type="entry name" value="Mur_ligase"/>
    <property type="match status" value="1"/>
</dbReference>
<dbReference type="EMBL" id="CP017269">
    <property type="protein sequence ID" value="AOT68634.1"/>
    <property type="molecule type" value="Genomic_DNA"/>
</dbReference>
<dbReference type="Pfam" id="PF02875">
    <property type="entry name" value="Mur_ligase_C"/>
    <property type="match status" value="1"/>
</dbReference>